<dbReference type="PROSITE" id="PS51409">
    <property type="entry name" value="ARGINASE_2"/>
    <property type="match status" value="1"/>
</dbReference>
<dbReference type="InterPro" id="IPR023696">
    <property type="entry name" value="Ureohydrolase_dom_sf"/>
</dbReference>
<dbReference type="PROSITE" id="PS01053">
    <property type="entry name" value="ARGINASE_1"/>
    <property type="match status" value="1"/>
</dbReference>
<dbReference type="InterPro" id="IPR020855">
    <property type="entry name" value="Ureohydrolase_Mn_BS"/>
</dbReference>
<keyword evidence="3 5" id="KW-0378">Hydrolase</keyword>
<evidence type="ECO:0000313" key="7">
    <source>
        <dbReference type="Proteomes" id="UP001597052"/>
    </source>
</evidence>
<feature type="binding site" evidence="4">
    <location>
        <position position="201"/>
    </location>
    <ligand>
        <name>Mn(2+)</name>
        <dbReference type="ChEBI" id="CHEBI:29035"/>
        <label>1</label>
    </ligand>
</feature>
<organism evidence="6 7">
    <name type="scientific">Halohasta litorea</name>
    <dbReference type="NCBI Taxonomy" id="869891"/>
    <lineage>
        <taxon>Archaea</taxon>
        <taxon>Methanobacteriati</taxon>
        <taxon>Methanobacteriota</taxon>
        <taxon>Stenosarchaea group</taxon>
        <taxon>Halobacteria</taxon>
        <taxon>Halobacteriales</taxon>
        <taxon>Haloferacaceae</taxon>
        <taxon>Halohasta</taxon>
    </lineage>
</organism>
<dbReference type="Gene3D" id="3.40.800.10">
    <property type="entry name" value="Ureohydrolase domain"/>
    <property type="match status" value="1"/>
</dbReference>
<dbReference type="GO" id="GO:0046872">
    <property type="term" value="F:metal ion binding"/>
    <property type="evidence" value="ECO:0007669"/>
    <property type="project" value="UniProtKB-KW"/>
</dbReference>
<feature type="binding site" evidence="4">
    <location>
        <position position="122"/>
    </location>
    <ligand>
        <name>Mn(2+)</name>
        <dbReference type="ChEBI" id="CHEBI:29035"/>
        <label>1</label>
    </ligand>
</feature>
<evidence type="ECO:0000256" key="1">
    <source>
        <dbReference type="ARBA" id="ARBA00009227"/>
    </source>
</evidence>
<dbReference type="AlphaFoldDB" id="A0ABD6DCZ4"/>
<dbReference type="PANTHER" id="PTHR11358:SF26">
    <property type="entry name" value="GUANIDINO ACID HYDROLASE, MITOCHONDRIAL"/>
    <property type="match status" value="1"/>
</dbReference>
<keyword evidence="7" id="KW-1185">Reference proteome</keyword>
<evidence type="ECO:0000256" key="5">
    <source>
        <dbReference type="RuleBase" id="RU003684"/>
    </source>
</evidence>
<feature type="binding site" evidence="4">
    <location>
        <position position="101"/>
    </location>
    <ligand>
        <name>Mn(2+)</name>
        <dbReference type="ChEBI" id="CHEBI:29035"/>
        <label>1</label>
    </ligand>
</feature>
<evidence type="ECO:0000256" key="2">
    <source>
        <dbReference type="ARBA" id="ARBA00022723"/>
    </source>
</evidence>
<sequence length="271" mass="29194">MFPGATADREAASYVVVGAPLDVTTTFQPGTRFGPDRVRRFAESYDNYDHRTDQQFTELGVHDAGDVRAWDDVPEYCDYLGGQLRDVVWDGAVPLLLGGEHTVTAPAVEAANPDVFVCLDAHLDLREEYDGNAWSHACVTHRTLQTADEAIILGARTGSADEWARAEADDVTVVGPESVDDWLADPPTFGGRSAYLSVDIDAADPGFAPGTGTMEPFGLSPRQMRDVVRTVASACVGFDLVEVNDRDDGQAAALGGKLLREFVFSHSALDS</sequence>
<keyword evidence="4" id="KW-0464">Manganese</keyword>
<reference evidence="6 7" key="1">
    <citation type="journal article" date="2019" name="Int. J. Syst. Evol. Microbiol.">
        <title>The Global Catalogue of Microorganisms (GCM) 10K type strain sequencing project: providing services to taxonomists for standard genome sequencing and annotation.</title>
        <authorList>
            <consortium name="The Broad Institute Genomics Platform"/>
            <consortium name="The Broad Institute Genome Sequencing Center for Infectious Disease"/>
            <person name="Wu L."/>
            <person name="Ma J."/>
        </authorList>
    </citation>
    <scope>NUCLEOTIDE SEQUENCE [LARGE SCALE GENOMIC DNA]</scope>
    <source>
        <strain evidence="6 7">CGMCC 1.10593</strain>
    </source>
</reference>
<dbReference type="InterPro" id="IPR006035">
    <property type="entry name" value="Ureohydrolase"/>
</dbReference>
<dbReference type="PIRSF" id="PIRSF036979">
    <property type="entry name" value="Arginase"/>
    <property type="match status" value="1"/>
</dbReference>
<dbReference type="InterPro" id="IPR005925">
    <property type="entry name" value="Agmatinase-rel"/>
</dbReference>
<feature type="binding site" evidence="4">
    <location>
        <position position="199"/>
    </location>
    <ligand>
        <name>Mn(2+)</name>
        <dbReference type="ChEBI" id="CHEBI:29035"/>
        <label>1</label>
    </ligand>
</feature>
<evidence type="ECO:0000256" key="3">
    <source>
        <dbReference type="ARBA" id="ARBA00022801"/>
    </source>
</evidence>
<comment type="cofactor">
    <cofactor evidence="4">
        <name>Mn(2+)</name>
        <dbReference type="ChEBI" id="CHEBI:29035"/>
    </cofactor>
    <text evidence="4">Binds 2 manganese ions per subunit.</text>
</comment>
<dbReference type="RefSeq" id="WP_256396164.1">
    <property type="nucleotide sequence ID" value="NZ_JANHDJ010000003.1"/>
</dbReference>
<dbReference type="GO" id="GO:0008783">
    <property type="term" value="F:agmatinase activity"/>
    <property type="evidence" value="ECO:0007669"/>
    <property type="project" value="UniProtKB-EC"/>
</dbReference>
<dbReference type="EC" id="3.5.3.11" evidence="6"/>
<dbReference type="PANTHER" id="PTHR11358">
    <property type="entry name" value="ARGINASE/AGMATINASE"/>
    <property type="match status" value="1"/>
</dbReference>
<dbReference type="EMBL" id="JBHUDM010000003">
    <property type="protein sequence ID" value="MFD1642766.1"/>
    <property type="molecule type" value="Genomic_DNA"/>
</dbReference>
<comment type="caution">
    <text evidence="6">The sequence shown here is derived from an EMBL/GenBank/DDBJ whole genome shotgun (WGS) entry which is preliminary data.</text>
</comment>
<evidence type="ECO:0000313" key="6">
    <source>
        <dbReference type="EMBL" id="MFD1642766.1"/>
    </source>
</evidence>
<dbReference type="Pfam" id="PF00491">
    <property type="entry name" value="Arginase"/>
    <property type="match status" value="1"/>
</dbReference>
<comment type="similarity">
    <text evidence="1">Belongs to the arginase family. Agmatinase subfamily.</text>
</comment>
<keyword evidence="2 4" id="KW-0479">Metal-binding</keyword>
<gene>
    <name evidence="6" type="primary">speB</name>
    <name evidence="6" type="ORF">ACFSBW_12860</name>
</gene>
<protein>
    <submittedName>
        <fullName evidence="6">Agmatinase</fullName>
        <ecNumber evidence="6">3.5.3.11</ecNumber>
    </submittedName>
</protein>
<dbReference type="NCBIfam" id="TIGR01230">
    <property type="entry name" value="agmatinase"/>
    <property type="match status" value="1"/>
</dbReference>
<dbReference type="SUPFAM" id="SSF52768">
    <property type="entry name" value="Arginase/deacetylase"/>
    <property type="match status" value="1"/>
</dbReference>
<feature type="binding site" evidence="4">
    <location>
        <position position="124"/>
    </location>
    <ligand>
        <name>Mn(2+)</name>
        <dbReference type="ChEBI" id="CHEBI:29035"/>
        <label>2</label>
    </ligand>
</feature>
<dbReference type="Proteomes" id="UP001597052">
    <property type="component" value="Unassembled WGS sequence"/>
</dbReference>
<dbReference type="CDD" id="cd11593">
    <property type="entry name" value="Agmatinase-like_2"/>
    <property type="match status" value="1"/>
</dbReference>
<accession>A0ABD6DCZ4</accession>
<evidence type="ECO:0000256" key="4">
    <source>
        <dbReference type="PIRSR" id="PIRSR036979-1"/>
    </source>
</evidence>
<proteinExistence type="inferred from homology"/>
<name>A0ABD6DCZ4_9EURY</name>
<feature type="binding site" evidence="4">
    <location>
        <position position="120"/>
    </location>
    <ligand>
        <name>Mn(2+)</name>
        <dbReference type="ChEBI" id="CHEBI:29035"/>
        <label>1</label>
    </ligand>
</feature>